<dbReference type="InterPro" id="IPR036249">
    <property type="entry name" value="Thioredoxin-like_sf"/>
</dbReference>
<dbReference type="InterPro" id="IPR004045">
    <property type="entry name" value="Glutathione_S-Trfase_N"/>
</dbReference>
<dbReference type="Pfam" id="PF13409">
    <property type="entry name" value="GST_N_2"/>
    <property type="match status" value="1"/>
</dbReference>
<dbReference type="PROSITE" id="PS50404">
    <property type="entry name" value="GST_NTER"/>
    <property type="match status" value="1"/>
</dbReference>
<dbReference type="RefSeq" id="WP_076827243.1">
    <property type="nucleotide sequence ID" value="NZ_CP121646.1"/>
</dbReference>
<organism evidence="2 3">
    <name type="scientific">Bradyrhizobium brasilense</name>
    <dbReference type="NCBI Taxonomy" id="1419277"/>
    <lineage>
        <taxon>Bacteria</taxon>
        <taxon>Pseudomonadati</taxon>
        <taxon>Pseudomonadota</taxon>
        <taxon>Alphaproteobacteria</taxon>
        <taxon>Hyphomicrobiales</taxon>
        <taxon>Nitrobacteraceae</taxon>
        <taxon>Bradyrhizobium</taxon>
    </lineage>
</organism>
<sequence length="201" mass="22689">MMTLRISATSPFARKVRIAISVLELDHRIEVSLADTYDPADEIRLENPLGKVPTLLLEDGRTLYDSLVILEYLNELVGADAIIPRGPERIEVLRMHALASGLTDAALLEVYERRWRKPEKLSEDWLEHQNGKVVRALDAIEATPFAWRGTPHIGAIALATGLGFLDLRFDGKWRKGRPKLDRWQENFSSEVPAYEATAFKG</sequence>
<dbReference type="EMBL" id="CP121646">
    <property type="protein sequence ID" value="WFU64911.1"/>
    <property type="molecule type" value="Genomic_DNA"/>
</dbReference>
<protein>
    <submittedName>
        <fullName evidence="2">Glutathione S-transferase family protein</fullName>
    </submittedName>
</protein>
<dbReference type="SUPFAM" id="SSF47616">
    <property type="entry name" value="GST C-terminal domain-like"/>
    <property type="match status" value="1"/>
</dbReference>
<proteinExistence type="predicted"/>
<evidence type="ECO:0000313" key="2">
    <source>
        <dbReference type="EMBL" id="WFU64911.1"/>
    </source>
</evidence>
<name>A0ABY8JHI0_9BRAD</name>
<dbReference type="Gene3D" id="1.20.1050.10">
    <property type="match status" value="1"/>
</dbReference>
<keyword evidence="3" id="KW-1185">Reference proteome</keyword>
<accession>A0ABY8JHI0</accession>
<dbReference type="Gene3D" id="3.40.30.10">
    <property type="entry name" value="Glutaredoxin"/>
    <property type="match status" value="1"/>
</dbReference>
<evidence type="ECO:0000313" key="3">
    <source>
        <dbReference type="Proteomes" id="UP001221546"/>
    </source>
</evidence>
<dbReference type="PANTHER" id="PTHR43968">
    <property type="match status" value="1"/>
</dbReference>
<dbReference type="InterPro" id="IPR036282">
    <property type="entry name" value="Glutathione-S-Trfase_C_sf"/>
</dbReference>
<reference evidence="2 3" key="1">
    <citation type="submission" date="2023-04" db="EMBL/GenBank/DDBJ databases">
        <title>Australian commercial rhizobial inoculants.</title>
        <authorList>
            <person name="Kohlmeier M.G."/>
            <person name="O'Hara G.W."/>
            <person name="Colombi E."/>
            <person name="Ramsay J.P."/>
            <person name="Terpolilli J."/>
        </authorList>
    </citation>
    <scope>NUCLEOTIDE SEQUENCE [LARGE SCALE GENOMIC DNA]</scope>
    <source>
        <strain evidence="2 3">CB627</strain>
    </source>
</reference>
<evidence type="ECO:0000259" key="1">
    <source>
        <dbReference type="PROSITE" id="PS50404"/>
    </source>
</evidence>
<dbReference type="SUPFAM" id="SSF52833">
    <property type="entry name" value="Thioredoxin-like"/>
    <property type="match status" value="1"/>
</dbReference>
<dbReference type="InterPro" id="IPR050983">
    <property type="entry name" value="GST_Omega/HSP26"/>
</dbReference>
<gene>
    <name evidence="2" type="ORF">QA636_05010</name>
</gene>
<dbReference type="CDD" id="cd03205">
    <property type="entry name" value="GST_C_6"/>
    <property type="match status" value="1"/>
</dbReference>
<feature type="domain" description="GST N-terminal" evidence="1">
    <location>
        <begin position="1"/>
        <end position="81"/>
    </location>
</feature>
<dbReference type="PANTHER" id="PTHR43968:SF6">
    <property type="entry name" value="GLUTATHIONE S-TRANSFERASE OMEGA"/>
    <property type="match status" value="1"/>
</dbReference>
<dbReference type="Proteomes" id="UP001221546">
    <property type="component" value="Chromosome"/>
</dbReference>